<sequence length="673" mass="73282">MTVQSKLIDLNGEQLTRQEVAKRSRLAARALSNPLTAPPQEGASIDDQLVDNLIPKSVLDSSQMIVRFDNSKIPVPHDGDEWELYQRKGGDTGAGTEIAQDVFGQAVGRPAETEIPVDTSVLLDDDPNEPSTIYEYQFVVYKGEDGNGSATLWLPAAIDRYAPEQDKQTGNFYKPDFARFTNLSPGSTIDEAWLANNTSLNLTVNIAYMFYRPDDTIEIYADTSYGVPGTPIYSGSLASNSISIPKDNLPVLDGAYYLWYKLIDIVGNESELSDAARFNVVRLPPPSLIDCYIPQGMSPDAIDLEDRESGVFLVVPRAINGQDDDRIRPVISNGVIPPINLGNQPLGTSSQLEFPITSSRLMDLWGSSTVEVPVTVRYELVRGTSTPIGSTTIPSSIDFSYRGPDNPDFPDRTNPAMVKVKVVGASGVDDHLSSTDRDATATISTTLVASGSTWTAVGDEIVRLWFNGTEVHSEQLTAGAPPATVTFDMDPNVVDYGLGIVIAYWTIEELGGRNVMKSEDTEVQVDPVLITMPAPQVDLYGSLISCRSLTRGTWELPVTVPIDVSYMPAGTVVTLKSQGYEDGTGTGMVGGTDFTDTHRVTDAEVTAGVFEHDIQPYMTKIRPIQPAHGTGAPRGWIKIWYTVPGVPDPSEELFKEVSLLNSSYNYCEENPTL</sequence>
<accession>A0A3M3EGU6</accession>
<dbReference type="EMBL" id="RBOJ01000085">
    <property type="protein sequence ID" value="RMM47939.1"/>
    <property type="molecule type" value="Genomic_DNA"/>
</dbReference>
<proteinExistence type="predicted"/>
<organism evidence="1 2">
    <name type="scientific">Pseudomonas corrugata</name>
    <dbReference type="NCBI Taxonomy" id="47879"/>
    <lineage>
        <taxon>Bacteria</taxon>
        <taxon>Pseudomonadati</taxon>
        <taxon>Pseudomonadota</taxon>
        <taxon>Gammaproteobacteria</taxon>
        <taxon>Pseudomonadales</taxon>
        <taxon>Pseudomonadaceae</taxon>
        <taxon>Pseudomonas</taxon>
    </lineage>
</organism>
<protein>
    <submittedName>
        <fullName evidence="1">Uncharacterized protein</fullName>
    </submittedName>
</protein>
<dbReference type="Proteomes" id="UP000270661">
    <property type="component" value="Unassembled WGS sequence"/>
</dbReference>
<name>A0A3M3EGU6_9PSED</name>
<dbReference type="OrthoDB" id="6729720at2"/>
<dbReference type="AlphaFoldDB" id="A0A3M3EGU6"/>
<gene>
    <name evidence="1" type="ORF">ALQ77_04084</name>
</gene>
<dbReference type="STRING" id="47879.AXG94_04585"/>
<dbReference type="RefSeq" id="WP_053191043.1">
    <property type="nucleotide sequence ID" value="NZ_CP102177.1"/>
</dbReference>
<evidence type="ECO:0000313" key="2">
    <source>
        <dbReference type="Proteomes" id="UP000270661"/>
    </source>
</evidence>
<evidence type="ECO:0000313" key="1">
    <source>
        <dbReference type="EMBL" id="RMM47939.1"/>
    </source>
</evidence>
<comment type="caution">
    <text evidence="1">The sequence shown here is derived from an EMBL/GenBank/DDBJ whole genome shotgun (WGS) entry which is preliminary data.</text>
</comment>
<reference evidence="1 2" key="1">
    <citation type="submission" date="2018-08" db="EMBL/GenBank/DDBJ databases">
        <title>Recombination of ecologically and evolutionarily significant loci maintains genetic cohesion in the Pseudomonas syringae species complex.</title>
        <authorList>
            <person name="Dillon M."/>
            <person name="Thakur S."/>
            <person name="Almeida R.N.D."/>
            <person name="Weir B.S."/>
            <person name="Guttman D.S."/>
        </authorList>
    </citation>
    <scope>NUCLEOTIDE SEQUENCE [LARGE SCALE GENOMIC DNA]</scope>
    <source>
        <strain evidence="1 2">NCPPB2445</strain>
    </source>
</reference>
<keyword evidence="2" id="KW-1185">Reference proteome</keyword>